<evidence type="ECO:0000313" key="2">
    <source>
        <dbReference type="EMBL" id="ENV22273.1"/>
    </source>
</evidence>
<accession>N8YRS5</accession>
<dbReference type="HOGENOM" id="CLU_152362_0_0_6"/>
<organism evidence="2 3">
    <name type="scientific">Acinetobacter bereziniae NIPH 3</name>
    <dbReference type="NCBI Taxonomy" id="1217651"/>
    <lineage>
        <taxon>Bacteria</taxon>
        <taxon>Pseudomonadati</taxon>
        <taxon>Pseudomonadota</taxon>
        <taxon>Gammaproteobacteria</taxon>
        <taxon>Moraxellales</taxon>
        <taxon>Moraxellaceae</taxon>
        <taxon>Acinetobacter</taxon>
    </lineage>
</organism>
<proteinExistence type="predicted"/>
<gene>
    <name evidence="2" type="ORF">F963_01667</name>
</gene>
<reference evidence="2 3" key="1">
    <citation type="submission" date="2013-02" db="EMBL/GenBank/DDBJ databases">
        <title>The Genome Sequence of Acinetobacter bereziniae NIPH 3.</title>
        <authorList>
            <consortium name="The Broad Institute Genome Sequencing Platform"/>
            <consortium name="The Broad Institute Genome Sequencing Center for Infectious Disease"/>
            <person name="Cerqueira G."/>
            <person name="Feldgarden M."/>
            <person name="Courvalin P."/>
            <person name="Perichon B."/>
            <person name="Grillot-Courvalin C."/>
            <person name="Clermont D."/>
            <person name="Rocha E."/>
            <person name="Yoon E.-J."/>
            <person name="Nemec A."/>
            <person name="Walker B."/>
            <person name="Young S.K."/>
            <person name="Zeng Q."/>
            <person name="Gargeya S."/>
            <person name="Fitzgerald M."/>
            <person name="Haas B."/>
            <person name="Abouelleil A."/>
            <person name="Alvarado L."/>
            <person name="Arachchi H.M."/>
            <person name="Berlin A.M."/>
            <person name="Chapman S.B."/>
            <person name="Dewar J."/>
            <person name="Goldberg J."/>
            <person name="Griggs A."/>
            <person name="Gujja S."/>
            <person name="Hansen M."/>
            <person name="Howarth C."/>
            <person name="Imamovic A."/>
            <person name="Larimer J."/>
            <person name="McCowan C."/>
            <person name="Murphy C."/>
            <person name="Neiman D."/>
            <person name="Pearson M."/>
            <person name="Priest M."/>
            <person name="Roberts A."/>
            <person name="Saif S."/>
            <person name="Shea T."/>
            <person name="Sisk P."/>
            <person name="Sykes S."/>
            <person name="Wortman J."/>
            <person name="Nusbaum C."/>
            <person name="Birren B."/>
        </authorList>
    </citation>
    <scope>NUCLEOTIDE SEQUENCE [LARGE SCALE GENOMIC DNA]</scope>
    <source>
        <strain evidence="2 3">NIPH 3</strain>
    </source>
</reference>
<comment type="caution">
    <text evidence="2">The sequence shown here is derived from an EMBL/GenBank/DDBJ whole genome shotgun (WGS) entry which is preliminary data.</text>
</comment>
<dbReference type="AlphaFoldDB" id="N8YRS5"/>
<evidence type="ECO:0000256" key="1">
    <source>
        <dbReference type="SAM" id="MobiDB-lite"/>
    </source>
</evidence>
<feature type="compositionally biased region" description="Polar residues" evidence="1">
    <location>
        <begin position="59"/>
        <end position="77"/>
    </location>
</feature>
<dbReference type="Proteomes" id="UP000013270">
    <property type="component" value="Unassembled WGS sequence"/>
</dbReference>
<dbReference type="PATRIC" id="fig|1217651.3.peg.1642"/>
<sequence length="148" mass="16774">MVFAIGWSGVSIASMKVMPMNMQHEQMMSSMSVSQHQAMMESASLQKLESHCDVKQNKHQQNQTTDHEQQSNNLKSCHTQSSQSKHISATECQDCALFSCQSSVIWFNSDIPKLIIPDHFQNSASYQATYRAQHLAGFWQEILRPPKA</sequence>
<dbReference type="EMBL" id="APPK01000030">
    <property type="protein sequence ID" value="ENV22273.1"/>
    <property type="molecule type" value="Genomic_DNA"/>
</dbReference>
<name>N8YRS5_ACIBZ</name>
<evidence type="ECO:0000313" key="3">
    <source>
        <dbReference type="Proteomes" id="UP000013270"/>
    </source>
</evidence>
<protein>
    <submittedName>
        <fullName evidence="2">Uncharacterized protein</fullName>
    </submittedName>
</protein>
<feature type="region of interest" description="Disordered" evidence="1">
    <location>
        <begin position="51"/>
        <end position="77"/>
    </location>
</feature>